<dbReference type="EMBL" id="JAEPRB010000313">
    <property type="protein sequence ID" value="KAG2217257.1"/>
    <property type="molecule type" value="Genomic_DNA"/>
</dbReference>
<keyword evidence="2" id="KW-1185">Reference proteome</keyword>
<proteinExistence type="predicted"/>
<protein>
    <submittedName>
        <fullName evidence="1">Uncharacterized protein</fullName>
    </submittedName>
</protein>
<comment type="caution">
    <text evidence="1">The sequence shown here is derived from an EMBL/GenBank/DDBJ whole genome shotgun (WGS) entry which is preliminary data.</text>
</comment>
<dbReference type="Proteomes" id="UP000646827">
    <property type="component" value="Unassembled WGS sequence"/>
</dbReference>
<reference evidence="1 2" key="1">
    <citation type="submission" date="2020-12" db="EMBL/GenBank/DDBJ databases">
        <title>Metabolic potential, ecology and presence of endohyphal bacteria is reflected in genomic diversity of Mucoromycotina.</title>
        <authorList>
            <person name="Muszewska A."/>
            <person name="Okrasinska A."/>
            <person name="Steczkiewicz K."/>
            <person name="Drgas O."/>
            <person name="Orlowska M."/>
            <person name="Perlinska-Lenart U."/>
            <person name="Aleksandrzak-Piekarczyk T."/>
            <person name="Szatraj K."/>
            <person name="Zielenkiewicz U."/>
            <person name="Pilsyk S."/>
            <person name="Malc E."/>
            <person name="Mieczkowski P."/>
            <person name="Kruszewska J.S."/>
            <person name="Biernat P."/>
            <person name="Pawlowska J."/>
        </authorList>
    </citation>
    <scope>NUCLEOTIDE SEQUENCE [LARGE SCALE GENOMIC DNA]</scope>
    <source>
        <strain evidence="1 2">CBS 142.35</strain>
    </source>
</reference>
<accession>A0A8H7RW13</accession>
<evidence type="ECO:0000313" key="1">
    <source>
        <dbReference type="EMBL" id="KAG2217257.1"/>
    </source>
</evidence>
<sequence length="251" mass="28485">MSDIRILALNRIFLFTADINNTVSSHVGPAAHFQKYEAFSFLVESLYRLLSSFAINGTGNGFGEDSYVHIVLAPLLELTFDLEPSSNHMWANVSLQESKNLKPDYGLYVNGLSKRFVVLVAEFKPPGREDRMESDLVKIGNEMRFMVGFWSTKHVTVSAYKLEPKGVEVYSMTRLSSIKLFTNVLEFSLIPTITSYLHQLKDITKEAAIKVQDIVRKVNKRDPQHSNIPCSTLPSEILSLDYIYHELFTVL</sequence>
<organism evidence="1 2">
    <name type="scientific">Circinella minor</name>
    <dbReference type="NCBI Taxonomy" id="1195481"/>
    <lineage>
        <taxon>Eukaryota</taxon>
        <taxon>Fungi</taxon>
        <taxon>Fungi incertae sedis</taxon>
        <taxon>Mucoromycota</taxon>
        <taxon>Mucoromycotina</taxon>
        <taxon>Mucoromycetes</taxon>
        <taxon>Mucorales</taxon>
        <taxon>Lichtheimiaceae</taxon>
        <taxon>Circinella</taxon>
    </lineage>
</organism>
<gene>
    <name evidence="1" type="ORF">INT45_010265</name>
</gene>
<name>A0A8H7RW13_9FUNG</name>
<evidence type="ECO:0000313" key="2">
    <source>
        <dbReference type="Proteomes" id="UP000646827"/>
    </source>
</evidence>
<dbReference type="OrthoDB" id="2287485at2759"/>
<dbReference type="AlphaFoldDB" id="A0A8H7RW13"/>